<evidence type="ECO:0000313" key="3">
    <source>
        <dbReference type="Proteomes" id="UP001556170"/>
    </source>
</evidence>
<feature type="region of interest" description="Disordered" evidence="1">
    <location>
        <begin position="12"/>
        <end position="39"/>
    </location>
</feature>
<proteinExistence type="predicted"/>
<accession>A0ABV3QQT7</accession>
<protein>
    <submittedName>
        <fullName evidence="2">Uncharacterized protein</fullName>
    </submittedName>
</protein>
<keyword evidence="3" id="KW-1185">Reference proteome</keyword>
<organism evidence="2 3">
    <name type="scientific">Rhodanobacter geophilus</name>
    <dbReference type="NCBI Taxonomy" id="3162488"/>
    <lineage>
        <taxon>Bacteria</taxon>
        <taxon>Pseudomonadati</taxon>
        <taxon>Pseudomonadota</taxon>
        <taxon>Gammaproteobacteria</taxon>
        <taxon>Lysobacterales</taxon>
        <taxon>Rhodanobacteraceae</taxon>
        <taxon>Rhodanobacter</taxon>
    </lineage>
</organism>
<reference evidence="2 3" key="1">
    <citation type="submission" date="2024-06" db="EMBL/GenBank/DDBJ databases">
        <authorList>
            <person name="Woo H."/>
        </authorList>
    </citation>
    <scope>NUCLEOTIDE SEQUENCE [LARGE SCALE GENOMIC DNA]</scope>
    <source>
        <strain evidence="2 3">S2-g</strain>
    </source>
</reference>
<dbReference type="RefSeq" id="WP_367845008.1">
    <property type="nucleotide sequence ID" value="NZ_JBFOHL010000009.1"/>
</dbReference>
<name>A0ABV3QQT7_9GAMM</name>
<evidence type="ECO:0000256" key="1">
    <source>
        <dbReference type="SAM" id="MobiDB-lite"/>
    </source>
</evidence>
<comment type="caution">
    <text evidence="2">The sequence shown here is derived from an EMBL/GenBank/DDBJ whole genome shotgun (WGS) entry which is preliminary data.</text>
</comment>
<dbReference type="EMBL" id="JBFOHL010000009">
    <property type="protein sequence ID" value="MEW9624696.1"/>
    <property type="molecule type" value="Genomic_DNA"/>
</dbReference>
<feature type="compositionally biased region" description="Polar residues" evidence="1">
    <location>
        <begin position="22"/>
        <end position="39"/>
    </location>
</feature>
<gene>
    <name evidence="2" type="ORF">ABQJ56_10685</name>
</gene>
<sequence length="64" mass="7075">MSAIIIPFRLKTHGAGQRPDAAQSSSPTSEHQPHGLSSRQEMIYRLARNLLIGLLIERGMLPKP</sequence>
<evidence type="ECO:0000313" key="2">
    <source>
        <dbReference type="EMBL" id="MEW9624696.1"/>
    </source>
</evidence>
<dbReference type="Proteomes" id="UP001556170">
    <property type="component" value="Unassembled WGS sequence"/>
</dbReference>